<dbReference type="GO" id="GO:0000723">
    <property type="term" value="P:telomere maintenance"/>
    <property type="evidence" value="ECO:0007669"/>
    <property type="project" value="InterPro"/>
</dbReference>
<keyword evidence="1" id="KW-0067">ATP-binding</keyword>
<evidence type="ECO:0000256" key="1">
    <source>
        <dbReference type="RuleBase" id="RU363044"/>
    </source>
</evidence>
<keyword evidence="1" id="KW-0233">DNA recombination</keyword>
<keyword evidence="1" id="KW-0378">Hydrolase</keyword>
<dbReference type="GO" id="GO:0043139">
    <property type="term" value="F:5'-3' DNA helicase activity"/>
    <property type="evidence" value="ECO:0007669"/>
    <property type="project" value="UniProtKB-EC"/>
</dbReference>
<feature type="domain" description="DNA helicase Pif1-like DEAD-box helicase" evidence="2">
    <location>
        <begin position="99"/>
        <end position="284"/>
    </location>
</feature>
<keyword evidence="1" id="KW-0227">DNA damage</keyword>
<comment type="catalytic activity">
    <reaction evidence="1">
        <text>ATP + H2O = ADP + phosphate + H(+)</text>
        <dbReference type="Rhea" id="RHEA:13065"/>
        <dbReference type="ChEBI" id="CHEBI:15377"/>
        <dbReference type="ChEBI" id="CHEBI:15378"/>
        <dbReference type="ChEBI" id="CHEBI:30616"/>
        <dbReference type="ChEBI" id="CHEBI:43474"/>
        <dbReference type="ChEBI" id="CHEBI:456216"/>
        <dbReference type="EC" id="5.6.2.3"/>
    </reaction>
</comment>
<keyword evidence="4" id="KW-1185">Reference proteome</keyword>
<dbReference type="GO" id="GO:0006310">
    <property type="term" value="P:DNA recombination"/>
    <property type="evidence" value="ECO:0007669"/>
    <property type="project" value="UniProtKB-KW"/>
</dbReference>
<dbReference type="Proteomes" id="UP000218209">
    <property type="component" value="Unassembled WGS sequence"/>
</dbReference>
<reference evidence="3 4" key="1">
    <citation type="submission" date="2017-03" db="EMBL/GenBank/DDBJ databases">
        <title>WGS assembly of Porphyra umbilicalis.</title>
        <authorList>
            <person name="Brawley S.H."/>
            <person name="Blouin N.A."/>
            <person name="Ficko-Blean E."/>
            <person name="Wheeler G.L."/>
            <person name="Lohr M."/>
            <person name="Goodson H.V."/>
            <person name="Jenkins J.W."/>
            <person name="Blaby-Haas C.E."/>
            <person name="Helliwell K.E."/>
            <person name="Chan C."/>
            <person name="Marriage T."/>
            <person name="Bhattacharya D."/>
            <person name="Klein A.S."/>
            <person name="Badis Y."/>
            <person name="Brodie J."/>
            <person name="Cao Y."/>
            <person name="Collen J."/>
            <person name="Dittami S.M."/>
            <person name="Gachon C.M."/>
            <person name="Green B.R."/>
            <person name="Karpowicz S."/>
            <person name="Kim J.W."/>
            <person name="Kudahl U."/>
            <person name="Lin S."/>
            <person name="Michel G."/>
            <person name="Mittag M."/>
            <person name="Olson B.J."/>
            <person name="Pangilinan J."/>
            <person name="Peng Y."/>
            <person name="Qiu H."/>
            <person name="Shu S."/>
            <person name="Singer J.T."/>
            <person name="Smith A.G."/>
            <person name="Sprecher B.N."/>
            <person name="Wagner V."/>
            <person name="Wang W."/>
            <person name="Wang Z.-Y."/>
            <person name="Yan J."/>
            <person name="Yarish C."/>
            <person name="Zoeuner-Riek S."/>
            <person name="Zhuang Y."/>
            <person name="Zou Y."/>
            <person name="Lindquist E.A."/>
            <person name="Grimwood J."/>
            <person name="Barry K."/>
            <person name="Rokhsar D.S."/>
            <person name="Schmutz J."/>
            <person name="Stiller J.W."/>
            <person name="Grossman A.R."/>
            <person name="Prochnik S.E."/>
        </authorList>
    </citation>
    <scope>NUCLEOTIDE SEQUENCE [LARGE SCALE GENOMIC DNA]</scope>
    <source>
        <strain evidence="3">4086291</strain>
    </source>
</reference>
<comment type="similarity">
    <text evidence="1">Belongs to the helicase family.</text>
</comment>
<keyword evidence="1" id="KW-0234">DNA repair</keyword>
<dbReference type="SUPFAM" id="SSF52540">
    <property type="entry name" value="P-loop containing nucleoside triphosphate hydrolases"/>
    <property type="match status" value="2"/>
</dbReference>
<accession>A0A1X6NU05</accession>
<dbReference type="AlphaFoldDB" id="A0A1X6NU05"/>
<dbReference type="InterPro" id="IPR051055">
    <property type="entry name" value="PIF1_helicase"/>
</dbReference>
<organism evidence="3 4">
    <name type="scientific">Porphyra umbilicalis</name>
    <name type="common">Purple laver</name>
    <name type="synonym">Red alga</name>
    <dbReference type="NCBI Taxonomy" id="2786"/>
    <lineage>
        <taxon>Eukaryota</taxon>
        <taxon>Rhodophyta</taxon>
        <taxon>Bangiophyceae</taxon>
        <taxon>Bangiales</taxon>
        <taxon>Bangiaceae</taxon>
        <taxon>Porphyra</taxon>
    </lineage>
</organism>
<sequence>MSSCNSPSCGQHCQCLDHAAPSLPTSCVTNPTGRTLPGGLPGAGGDPDVIVIDDIDGNDCAGSGSGEGPLPKDQVADAVDPRTAETVPYDVDQVAQRILERMQNLFVTGGGCVGKMRLLRAVLRHARRAQDGGCVGLAVVAPTGVSAANAAGVTLHAFLRQSAGCFDETLSEEADAQSLYKSMCKQIKERLANTSLLLVDEISMVSSRMFTLLSYGLQRAHKEINSHHDWKFVAFGDFYQLPPVKRFDEDVYDTTGTFAFMSPWWLKLFGSIAFVLKYVWRQEDRLFVKMLNELRVGVVTAELRSFLERRQQYYEANGQSLEGASLMETTHILPLRVSVDKHNQDCLSTLEAINGSEREVYTSVDVPMGSKLTNRSLKDQLDRGLMAPARLSLAVGARMASCVTFHQDEVGNGIIGAVVGF</sequence>
<dbReference type="EC" id="5.6.2.3" evidence="1"/>
<evidence type="ECO:0000259" key="2">
    <source>
        <dbReference type="Pfam" id="PF05970"/>
    </source>
</evidence>
<dbReference type="EMBL" id="KV919102">
    <property type="protein sequence ID" value="OSX71873.1"/>
    <property type="molecule type" value="Genomic_DNA"/>
</dbReference>
<keyword evidence="1" id="KW-0547">Nucleotide-binding</keyword>
<dbReference type="GO" id="GO:0016887">
    <property type="term" value="F:ATP hydrolysis activity"/>
    <property type="evidence" value="ECO:0007669"/>
    <property type="project" value="RHEA"/>
</dbReference>
<dbReference type="PANTHER" id="PTHR47642">
    <property type="entry name" value="ATP-DEPENDENT DNA HELICASE"/>
    <property type="match status" value="1"/>
</dbReference>
<dbReference type="Pfam" id="PF05970">
    <property type="entry name" value="PIF1"/>
    <property type="match status" value="1"/>
</dbReference>
<dbReference type="GO" id="GO:0005524">
    <property type="term" value="F:ATP binding"/>
    <property type="evidence" value="ECO:0007669"/>
    <property type="project" value="UniProtKB-KW"/>
</dbReference>
<dbReference type="OrthoDB" id="432234at2759"/>
<dbReference type="PANTHER" id="PTHR47642:SF5">
    <property type="entry name" value="ATP-DEPENDENT DNA HELICASE"/>
    <property type="match status" value="1"/>
</dbReference>
<proteinExistence type="inferred from homology"/>
<protein>
    <recommendedName>
        <fullName evidence="1">ATP-dependent DNA helicase</fullName>
        <ecNumber evidence="1">5.6.2.3</ecNumber>
    </recommendedName>
</protein>
<dbReference type="InterPro" id="IPR010285">
    <property type="entry name" value="DNA_helicase_pif1-like_DEAD"/>
</dbReference>
<gene>
    <name evidence="3" type="ORF">BU14_0493s0017</name>
</gene>
<comment type="cofactor">
    <cofactor evidence="1">
        <name>Mg(2+)</name>
        <dbReference type="ChEBI" id="CHEBI:18420"/>
    </cofactor>
</comment>
<evidence type="ECO:0000313" key="3">
    <source>
        <dbReference type="EMBL" id="OSX71873.1"/>
    </source>
</evidence>
<keyword evidence="1" id="KW-0347">Helicase</keyword>
<dbReference type="Gene3D" id="3.40.50.300">
    <property type="entry name" value="P-loop containing nucleotide triphosphate hydrolases"/>
    <property type="match status" value="1"/>
</dbReference>
<name>A0A1X6NU05_PORUM</name>
<evidence type="ECO:0000313" key="4">
    <source>
        <dbReference type="Proteomes" id="UP000218209"/>
    </source>
</evidence>
<dbReference type="InterPro" id="IPR027417">
    <property type="entry name" value="P-loop_NTPase"/>
</dbReference>
<dbReference type="GO" id="GO:0006281">
    <property type="term" value="P:DNA repair"/>
    <property type="evidence" value="ECO:0007669"/>
    <property type="project" value="UniProtKB-KW"/>
</dbReference>